<gene>
    <name evidence="1" type="ORF">H8S84_00910</name>
</gene>
<dbReference type="Proteomes" id="UP000603640">
    <property type="component" value="Unassembled WGS sequence"/>
</dbReference>
<dbReference type="EMBL" id="JACRVF010000001">
    <property type="protein sequence ID" value="MBC5991389.1"/>
    <property type="molecule type" value="Genomic_DNA"/>
</dbReference>
<accession>A0A923SH58</accession>
<name>A0A923SH58_9BACT</name>
<comment type="caution">
    <text evidence="1">The sequence shown here is derived from an EMBL/GenBank/DDBJ whole genome shotgun (WGS) entry which is preliminary data.</text>
</comment>
<keyword evidence="2" id="KW-1185">Reference proteome</keyword>
<proteinExistence type="predicted"/>
<dbReference type="AlphaFoldDB" id="A0A923SH58"/>
<protein>
    <recommendedName>
        <fullName evidence="3">STAS/SEC14 domain-containing protein</fullName>
    </recommendedName>
</protein>
<evidence type="ECO:0000313" key="1">
    <source>
        <dbReference type="EMBL" id="MBC5991389.1"/>
    </source>
</evidence>
<evidence type="ECO:0008006" key="3">
    <source>
        <dbReference type="Google" id="ProtNLM"/>
    </source>
</evidence>
<evidence type="ECO:0000313" key="2">
    <source>
        <dbReference type="Proteomes" id="UP000603640"/>
    </source>
</evidence>
<reference evidence="1" key="1">
    <citation type="submission" date="2020-08" db="EMBL/GenBank/DDBJ databases">
        <title>Pontibacter sp. SD6 16S ribosomal RNA gene Genome sequencing and assembly.</title>
        <authorList>
            <person name="Kang M."/>
        </authorList>
    </citation>
    <scope>NUCLEOTIDE SEQUENCE</scope>
    <source>
        <strain evidence="1">SD6</strain>
    </source>
</reference>
<organism evidence="1 2">
    <name type="scientific">Pontibacter cellulosilyticus</name>
    <dbReference type="NCBI Taxonomy" id="1720253"/>
    <lineage>
        <taxon>Bacteria</taxon>
        <taxon>Pseudomonadati</taxon>
        <taxon>Bacteroidota</taxon>
        <taxon>Cytophagia</taxon>
        <taxon>Cytophagales</taxon>
        <taxon>Hymenobacteraceae</taxon>
        <taxon>Pontibacter</taxon>
    </lineage>
</organism>
<sequence length="160" mass="18888">MVRHDNYELSALKAYTLLDRGTLLNSKLFVTYNEQTETLEIKWEGSVSSNEVRQGYSLIMEYVQRYKPVKWLLDFHNRDKIKRTDQRWVFKNFFPEALRIVSNDVFVAVILPIGSSHELVQELDGDELIQEDNFMIINHFLYREAAQRWLELDKSVKAGA</sequence>